<protein>
    <submittedName>
        <fullName evidence="1">Uncharacterized protein</fullName>
    </submittedName>
</protein>
<evidence type="ECO:0000313" key="1">
    <source>
        <dbReference type="EMBL" id="GFD10572.1"/>
    </source>
</evidence>
<proteinExistence type="predicted"/>
<organism evidence="1">
    <name type="scientific">Tanacetum cinerariifolium</name>
    <name type="common">Dalmatian daisy</name>
    <name type="synonym">Chrysanthemum cinerariifolium</name>
    <dbReference type="NCBI Taxonomy" id="118510"/>
    <lineage>
        <taxon>Eukaryota</taxon>
        <taxon>Viridiplantae</taxon>
        <taxon>Streptophyta</taxon>
        <taxon>Embryophyta</taxon>
        <taxon>Tracheophyta</taxon>
        <taxon>Spermatophyta</taxon>
        <taxon>Magnoliopsida</taxon>
        <taxon>eudicotyledons</taxon>
        <taxon>Gunneridae</taxon>
        <taxon>Pentapetalae</taxon>
        <taxon>asterids</taxon>
        <taxon>campanulids</taxon>
        <taxon>Asterales</taxon>
        <taxon>Asteraceae</taxon>
        <taxon>Asteroideae</taxon>
        <taxon>Anthemideae</taxon>
        <taxon>Anthemidinae</taxon>
        <taxon>Tanacetum</taxon>
    </lineage>
</organism>
<dbReference type="AlphaFoldDB" id="A0A699TIS1"/>
<name>A0A699TIS1_TANCI</name>
<dbReference type="EMBL" id="BKCJ011253204">
    <property type="protein sequence ID" value="GFD10572.1"/>
    <property type="molecule type" value="Genomic_DNA"/>
</dbReference>
<accession>A0A699TIS1</accession>
<gene>
    <name evidence="1" type="ORF">Tci_882541</name>
</gene>
<reference evidence="1" key="1">
    <citation type="journal article" date="2019" name="Sci. Rep.">
        <title>Draft genome of Tanacetum cinerariifolium, the natural source of mosquito coil.</title>
        <authorList>
            <person name="Yamashiro T."/>
            <person name="Shiraishi A."/>
            <person name="Satake H."/>
            <person name="Nakayama K."/>
        </authorList>
    </citation>
    <scope>NUCLEOTIDE SEQUENCE</scope>
</reference>
<sequence length="57" mass="6686">MLHQAIRLSKKLEQPLLLGGREGVPNYRGLVYECSKRWDADREYVFPRGCENTRHTP</sequence>
<feature type="non-terminal residue" evidence="1">
    <location>
        <position position="57"/>
    </location>
</feature>
<comment type="caution">
    <text evidence="1">The sequence shown here is derived from an EMBL/GenBank/DDBJ whole genome shotgun (WGS) entry which is preliminary data.</text>
</comment>